<dbReference type="AlphaFoldDB" id="A0A0D3INH3"/>
<dbReference type="Proteomes" id="UP000013827">
    <property type="component" value="Unassembled WGS sequence"/>
</dbReference>
<reference evidence="3" key="1">
    <citation type="journal article" date="2013" name="Nature">
        <title>Pan genome of the phytoplankton Emiliania underpins its global distribution.</title>
        <authorList>
            <person name="Read B.A."/>
            <person name="Kegel J."/>
            <person name="Klute M.J."/>
            <person name="Kuo A."/>
            <person name="Lefebvre S.C."/>
            <person name="Maumus F."/>
            <person name="Mayer C."/>
            <person name="Miller J."/>
            <person name="Monier A."/>
            <person name="Salamov A."/>
            <person name="Young J."/>
            <person name="Aguilar M."/>
            <person name="Claverie J.M."/>
            <person name="Frickenhaus S."/>
            <person name="Gonzalez K."/>
            <person name="Herman E.K."/>
            <person name="Lin Y.C."/>
            <person name="Napier J."/>
            <person name="Ogata H."/>
            <person name="Sarno A.F."/>
            <person name="Shmutz J."/>
            <person name="Schroeder D."/>
            <person name="de Vargas C."/>
            <person name="Verret F."/>
            <person name="von Dassow P."/>
            <person name="Valentin K."/>
            <person name="Van de Peer Y."/>
            <person name="Wheeler G."/>
            <person name="Dacks J.B."/>
            <person name="Delwiche C.F."/>
            <person name="Dyhrman S.T."/>
            <person name="Glockner G."/>
            <person name="John U."/>
            <person name="Richards T."/>
            <person name="Worden A.Z."/>
            <person name="Zhang X."/>
            <person name="Grigoriev I.V."/>
            <person name="Allen A.E."/>
            <person name="Bidle K."/>
            <person name="Borodovsky M."/>
            <person name="Bowler C."/>
            <person name="Brownlee C."/>
            <person name="Cock J.M."/>
            <person name="Elias M."/>
            <person name="Gladyshev V.N."/>
            <person name="Groth M."/>
            <person name="Guda C."/>
            <person name="Hadaegh A."/>
            <person name="Iglesias-Rodriguez M.D."/>
            <person name="Jenkins J."/>
            <person name="Jones B.M."/>
            <person name="Lawson T."/>
            <person name="Leese F."/>
            <person name="Lindquist E."/>
            <person name="Lobanov A."/>
            <person name="Lomsadze A."/>
            <person name="Malik S.B."/>
            <person name="Marsh M.E."/>
            <person name="Mackinder L."/>
            <person name="Mock T."/>
            <person name="Mueller-Roeber B."/>
            <person name="Pagarete A."/>
            <person name="Parker M."/>
            <person name="Probert I."/>
            <person name="Quesneville H."/>
            <person name="Raines C."/>
            <person name="Rensing S.A."/>
            <person name="Riano-Pachon D.M."/>
            <person name="Richier S."/>
            <person name="Rokitta S."/>
            <person name="Shiraiwa Y."/>
            <person name="Soanes D.M."/>
            <person name="van der Giezen M."/>
            <person name="Wahlund T.M."/>
            <person name="Williams B."/>
            <person name="Wilson W."/>
            <person name="Wolfe G."/>
            <person name="Wurch L.L."/>
        </authorList>
    </citation>
    <scope>NUCLEOTIDE SEQUENCE</scope>
</reference>
<feature type="compositionally biased region" description="Pro residues" evidence="1">
    <location>
        <begin position="1"/>
        <end position="11"/>
    </location>
</feature>
<dbReference type="GeneID" id="17258959"/>
<proteinExistence type="predicted"/>
<name>A0A0D3INH3_EMIH1</name>
<keyword evidence="3" id="KW-1185">Reference proteome</keyword>
<dbReference type="PaxDb" id="2903-EOD12808"/>
<evidence type="ECO:0000313" key="2">
    <source>
        <dbReference type="EnsemblProtists" id="EOD12808"/>
    </source>
</evidence>
<reference evidence="2" key="2">
    <citation type="submission" date="2024-10" db="UniProtKB">
        <authorList>
            <consortium name="EnsemblProtists"/>
        </authorList>
    </citation>
    <scope>IDENTIFICATION</scope>
</reference>
<sequence length="151" mass="14884">MVDGAPPPQPPLLDSRDASSEGDVAGWGRSEGVPPPEPGGDRSLNGLAHGSGVRRSGKPAAGSERTAAGMGRRSEAAAPHACPPRLGPTAGDAAAATPAPDASAARAASGDVDEEVAPPVPPPHRGDVDEGAWRPLAGSWARGGRPKGSSS</sequence>
<protein>
    <submittedName>
        <fullName evidence="2">Uncharacterized protein</fullName>
    </submittedName>
</protein>
<organism evidence="2 3">
    <name type="scientific">Emiliania huxleyi (strain CCMP1516)</name>
    <dbReference type="NCBI Taxonomy" id="280463"/>
    <lineage>
        <taxon>Eukaryota</taxon>
        <taxon>Haptista</taxon>
        <taxon>Haptophyta</taxon>
        <taxon>Prymnesiophyceae</taxon>
        <taxon>Isochrysidales</taxon>
        <taxon>Noelaerhabdaceae</taxon>
        <taxon>Emiliania</taxon>
    </lineage>
</organism>
<feature type="compositionally biased region" description="Low complexity" evidence="1">
    <location>
        <begin position="87"/>
        <end position="110"/>
    </location>
</feature>
<feature type="region of interest" description="Disordered" evidence="1">
    <location>
        <begin position="1"/>
        <end position="151"/>
    </location>
</feature>
<evidence type="ECO:0000256" key="1">
    <source>
        <dbReference type="SAM" id="MobiDB-lite"/>
    </source>
</evidence>
<dbReference type="EnsemblProtists" id="EOD12808">
    <property type="protein sequence ID" value="EOD12808"/>
    <property type="gene ID" value="EMIHUDRAFT_103991"/>
</dbReference>
<dbReference type="RefSeq" id="XP_005765237.1">
    <property type="nucleotide sequence ID" value="XM_005765180.1"/>
</dbReference>
<dbReference type="HOGENOM" id="CLU_1736274_0_0_1"/>
<evidence type="ECO:0000313" key="3">
    <source>
        <dbReference type="Proteomes" id="UP000013827"/>
    </source>
</evidence>
<dbReference type="KEGG" id="ehx:EMIHUDRAFT_103991"/>
<accession>A0A0D3INH3</accession>